<dbReference type="Pfam" id="PF00990">
    <property type="entry name" value="GGDEF"/>
    <property type="match status" value="1"/>
</dbReference>
<feature type="modified residue" description="4-aspartylphosphate" evidence="2">
    <location>
        <position position="61"/>
    </location>
</feature>
<dbReference type="PANTHER" id="PTHR44591">
    <property type="entry name" value="STRESS RESPONSE REGULATOR PROTEIN 1"/>
    <property type="match status" value="1"/>
</dbReference>
<dbReference type="PROSITE" id="PS50887">
    <property type="entry name" value="GGDEF"/>
    <property type="match status" value="1"/>
</dbReference>
<evidence type="ECO:0000313" key="5">
    <source>
        <dbReference type="EMBL" id="TMJ06732.1"/>
    </source>
</evidence>
<keyword evidence="1 2" id="KW-0597">Phosphoprotein</keyword>
<dbReference type="SUPFAM" id="SSF52172">
    <property type="entry name" value="CheY-like"/>
    <property type="match status" value="1"/>
</dbReference>
<dbReference type="AlphaFoldDB" id="A0A537LFK7"/>
<organism evidence="5 6">
    <name type="scientific">Candidatus Segetimicrobium genomatis</name>
    <dbReference type="NCBI Taxonomy" id="2569760"/>
    <lineage>
        <taxon>Bacteria</taxon>
        <taxon>Bacillati</taxon>
        <taxon>Candidatus Sysuimicrobiota</taxon>
        <taxon>Candidatus Sysuimicrobiia</taxon>
        <taxon>Candidatus Sysuimicrobiales</taxon>
        <taxon>Candidatus Segetimicrobiaceae</taxon>
        <taxon>Candidatus Segetimicrobium</taxon>
    </lineage>
</organism>
<reference evidence="5 6" key="1">
    <citation type="journal article" date="2019" name="Nat. Microbiol.">
        <title>Mediterranean grassland soil C-N compound turnover is dependent on rainfall and depth, and is mediated by genomically divergent microorganisms.</title>
        <authorList>
            <person name="Diamond S."/>
            <person name="Andeer P.F."/>
            <person name="Li Z."/>
            <person name="Crits-Christoph A."/>
            <person name="Burstein D."/>
            <person name="Anantharaman K."/>
            <person name="Lane K.R."/>
            <person name="Thomas B.C."/>
            <person name="Pan C."/>
            <person name="Northen T.R."/>
            <person name="Banfield J.F."/>
        </authorList>
    </citation>
    <scope>NUCLEOTIDE SEQUENCE [LARGE SCALE GENOMIC DNA]</scope>
    <source>
        <strain evidence="5">NP_4</strain>
    </source>
</reference>
<dbReference type="GO" id="GO:0000160">
    <property type="term" value="P:phosphorelay signal transduction system"/>
    <property type="evidence" value="ECO:0007669"/>
    <property type="project" value="InterPro"/>
</dbReference>
<dbReference type="InterPro" id="IPR001789">
    <property type="entry name" value="Sig_transdc_resp-reg_receiver"/>
</dbReference>
<dbReference type="Pfam" id="PF00072">
    <property type="entry name" value="Response_reg"/>
    <property type="match status" value="1"/>
</dbReference>
<dbReference type="InterPro" id="IPR043128">
    <property type="entry name" value="Rev_trsase/Diguanyl_cyclase"/>
</dbReference>
<feature type="domain" description="Response regulatory" evidence="3">
    <location>
        <begin position="12"/>
        <end position="130"/>
    </location>
</feature>
<feature type="domain" description="GGDEF" evidence="4">
    <location>
        <begin position="174"/>
        <end position="288"/>
    </location>
</feature>
<proteinExistence type="predicted"/>
<evidence type="ECO:0000256" key="2">
    <source>
        <dbReference type="PROSITE-ProRule" id="PRU00169"/>
    </source>
</evidence>
<dbReference type="InterPro" id="IPR011006">
    <property type="entry name" value="CheY-like_superfamily"/>
</dbReference>
<accession>A0A537LFK7</accession>
<dbReference type="SMART" id="SM00267">
    <property type="entry name" value="GGDEF"/>
    <property type="match status" value="1"/>
</dbReference>
<dbReference type="Gene3D" id="3.40.50.2300">
    <property type="match status" value="1"/>
</dbReference>
<dbReference type="PROSITE" id="PS50110">
    <property type="entry name" value="RESPONSE_REGULATORY"/>
    <property type="match status" value="1"/>
</dbReference>
<evidence type="ECO:0000313" key="6">
    <source>
        <dbReference type="Proteomes" id="UP000319353"/>
    </source>
</evidence>
<dbReference type="EMBL" id="VBAL01000009">
    <property type="protein sequence ID" value="TMJ06732.1"/>
    <property type="molecule type" value="Genomic_DNA"/>
</dbReference>
<dbReference type="PANTHER" id="PTHR44591:SF3">
    <property type="entry name" value="RESPONSE REGULATORY DOMAIN-CONTAINING PROTEIN"/>
    <property type="match status" value="1"/>
</dbReference>
<evidence type="ECO:0000259" key="4">
    <source>
        <dbReference type="PROSITE" id="PS50887"/>
    </source>
</evidence>
<dbReference type="InterPro" id="IPR050595">
    <property type="entry name" value="Bact_response_regulator"/>
</dbReference>
<comment type="caution">
    <text evidence="5">The sequence shown here is derived from an EMBL/GenBank/DDBJ whole genome shotgun (WGS) entry which is preliminary data.</text>
</comment>
<protein>
    <submittedName>
        <fullName evidence="5">Response regulator</fullName>
    </submittedName>
</protein>
<gene>
    <name evidence="5" type="ORF">E6H01_00590</name>
</gene>
<dbReference type="InterPro" id="IPR000160">
    <property type="entry name" value="GGDEF_dom"/>
</dbReference>
<dbReference type="Proteomes" id="UP000319353">
    <property type="component" value="Unassembled WGS sequence"/>
</dbReference>
<dbReference type="InterPro" id="IPR029787">
    <property type="entry name" value="Nucleotide_cyclase"/>
</dbReference>
<dbReference type="Gene3D" id="3.30.70.270">
    <property type="match status" value="1"/>
</dbReference>
<name>A0A537LFK7_9BACT</name>
<evidence type="ECO:0000259" key="3">
    <source>
        <dbReference type="PROSITE" id="PS50110"/>
    </source>
</evidence>
<sequence>MPNRKGLSRPPRVLIASDQNQNLRQLENVLGQEGYSVLRLYAGAPVLERARDVRPDVILLDARLADRDSLELGHALRDDPLVGTSTPILLLTPGHPTPKDHKAALRVGIWELLPLPLDPDELLPTLDRYVRAKIDADLLPRANMVDDLTGLYTPAGLARRARDLIVQASHHNTSAACVVFAPVLEGEPSVELLQLVGRTFQAGGRRSDAIGRVGQGEFAVVAPGTDAVGAVKLAQRFRRAMPTPELRAGYDAVGNVRYTPVDANDLLAHAARALQLAKAEGKWIRAFT</sequence>
<dbReference type="SMART" id="SM00448">
    <property type="entry name" value="REC"/>
    <property type="match status" value="1"/>
</dbReference>
<evidence type="ECO:0000256" key="1">
    <source>
        <dbReference type="ARBA" id="ARBA00022553"/>
    </source>
</evidence>
<dbReference type="SUPFAM" id="SSF55073">
    <property type="entry name" value="Nucleotide cyclase"/>
    <property type="match status" value="1"/>
</dbReference>